<dbReference type="Proteomes" id="UP000007797">
    <property type="component" value="Unassembled WGS sequence"/>
</dbReference>
<evidence type="ECO:0000256" key="2">
    <source>
        <dbReference type="SAM" id="Phobius"/>
    </source>
</evidence>
<keyword evidence="4" id="KW-1185">Reference proteome</keyword>
<dbReference type="GeneID" id="14867707"/>
<feature type="compositionally biased region" description="Low complexity" evidence="1">
    <location>
        <begin position="371"/>
        <end position="381"/>
    </location>
</feature>
<accession>F4Q9F9</accession>
<keyword evidence="2" id="KW-0812">Transmembrane</keyword>
<evidence type="ECO:0008006" key="5">
    <source>
        <dbReference type="Google" id="ProtNLM"/>
    </source>
</evidence>
<organism evidence="3 4">
    <name type="scientific">Cavenderia fasciculata</name>
    <name type="common">Slime mold</name>
    <name type="synonym">Dictyostelium fasciculatum</name>
    <dbReference type="NCBI Taxonomy" id="261658"/>
    <lineage>
        <taxon>Eukaryota</taxon>
        <taxon>Amoebozoa</taxon>
        <taxon>Evosea</taxon>
        <taxon>Eumycetozoa</taxon>
        <taxon>Dictyostelia</taxon>
        <taxon>Acytosteliales</taxon>
        <taxon>Cavenderiaceae</taxon>
        <taxon>Cavenderia</taxon>
    </lineage>
</organism>
<name>F4Q9F9_CACFS</name>
<feature type="compositionally biased region" description="Polar residues" evidence="1">
    <location>
        <begin position="354"/>
        <end position="370"/>
    </location>
</feature>
<evidence type="ECO:0000256" key="1">
    <source>
        <dbReference type="SAM" id="MobiDB-lite"/>
    </source>
</evidence>
<dbReference type="EMBL" id="GL883026">
    <property type="protein sequence ID" value="EGG15328.1"/>
    <property type="molecule type" value="Genomic_DNA"/>
</dbReference>
<evidence type="ECO:0000313" key="4">
    <source>
        <dbReference type="Proteomes" id="UP000007797"/>
    </source>
</evidence>
<feature type="transmembrane region" description="Helical" evidence="2">
    <location>
        <begin position="106"/>
        <end position="127"/>
    </location>
</feature>
<keyword evidence="2" id="KW-1133">Transmembrane helix</keyword>
<feature type="transmembrane region" description="Helical" evidence="2">
    <location>
        <begin position="62"/>
        <end position="86"/>
    </location>
</feature>
<dbReference type="STRING" id="1054147.F4Q9F9"/>
<feature type="transmembrane region" description="Helical" evidence="2">
    <location>
        <begin position="22"/>
        <end position="41"/>
    </location>
</feature>
<protein>
    <recommendedName>
        <fullName evidence="5">THH1/TOM1/TOM3 domain-containing protein</fullName>
    </recommendedName>
</protein>
<sequence>MYYGPNITAESLGGGPIYNDLAITYMIIRIIVCTYIIIICFTQVVLEYKYQISLKSFINPRIYTYFGVIMYLFFRILYTITFFVTGSETVGTVPDLLSFWSLFFQFYSWTWVGAYWGRLVLALFSVNILKYDKLVWISSWIMIGTSLMYVVIYHILAFKYPSQASNFFVGGFLAIAALYGGLCILTGTVLYRQIKKKEELFTDRINSIIGRIRILAIILTASIAIILVRDLIFYVILGIPIYSVLKHISNVITMIIEFAVAFCIMVSIAEKPYNYLTFKCVNPSMNKPLHEKESSASGRRMTISSRCSNDALSSTSSSSSNTTNVLPPKSKSKSQIQMNRLSIVDVQSILSTHQPNVDANNNSIPITQEPNNNNNEKVNSNSGDGNNKEIFCSGLERESKEELDRSLING</sequence>
<reference evidence="4" key="1">
    <citation type="journal article" date="2011" name="Genome Res.">
        <title>Phylogeny-wide analysis of social amoeba genomes highlights ancient origins for complex intercellular communication.</title>
        <authorList>
            <person name="Heidel A.J."/>
            <person name="Lawal H.M."/>
            <person name="Felder M."/>
            <person name="Schilde C."/>
            <person name="Helps N.R."/>
            <person name="Tunggal B."/>
            <person name="Rivero F."/>
            <person name="John U."/>
            <person name="Schleicher M."/>
            <person name="Eichinger L."/>
            <person name="Platzer M."/>
            <person name="Noegel A.A."/>
            <person name="Schaap P."/>
            <person name="Gloeckner G."/>
        </authorList>
    </citation>
    <scope>NUCLEOTIDE SEQUENCE [LARGE SCALE GENOMIC DNA]</scope>
    <source>
        <strain evidence="4">SH3</strain>
    </source>
</reference>
<dbReference type="AlphaFoldDB" id="F4Q9F9"/>
<feature type="region of interest" description="Disordered" evidence="1">
    <location>
        <begin position="309"/>
        <end position="337"/>
    </location>
</feature>
<feature type="compositionally biased region" description="Low complexity" evidence="1">
    <location>
        <begin position="313"/>
        <end position="324"/>
    </location>
</feature>
<keyword evidence="2" id="KW-0472">Membrane</keyword>
<dbReference type="KEGG" id="dfa:DFA_10162"/>
<dbReference type="RefSeq" id="XP_004352048.1">
    <property type="nucleotide sequence ID" value="XM_004351996.1"/>
</dbReference>
<feature type="transmembrane region" description="Helical" evidence="2">
    <location>
        <begin position="248"/>
        <end position="269"/>
    </location>
</feature>
<evidence type="ECO:0000313" key="3">
    <source>
        <dbReference type="EMBL" id="EGG15328.1"/>
    </source>
</evidence>
<feature type="transmembrane region" description="Helical" evidence="2">
    <location>
        <begin position="168"/>
        <end position="191"/>
    </location>
</feature>
<gene>
    <name evidence="3" type="ORF">DFA_10162</name>
</gene>
<dbReference type="PANTHER" id="PTHR31494">
    <property type="entry name" value="THH1_TOM1_TOM3 DOMAIN-CONTAINING PROTEIN-RELATED-RELATED"/>
    <property type="match status" value="1"/>
</dbReference>
<feature type="region of interest" description="Disordered" evidence="1">
    <location>
        <begin position="354"/>
        <end position="390"/>
    </location>
</feature>
<proteinExistence type="predicted"/>
<dbReference type="PANTHER" id="PTHR31494:SF2">
    <property type="entry name" value="THH1_TOM1_TOM3 DOMAIN-CONTAINING PROTEIN"/>
    <property type="match status" value="1"/>
</dbReference>
<feature type="transmembrane region" description="Helical" evidence="2">
    <location>
        <begin position="212"/>
        <end position="236"/>
    </location>
</feature>
<feature type="transmembrane region" description="Helical" evidence="2">
    <location>
        <begin position="134"/>
        <end position="156"/>
    </location>
</feature>